<keyword evidence="3" id="KW-0175">Coiled coil</keyword>
<evidence type="ECO:0000256" key="1">
    <source>
        <dbReference type="ARBA" id="ARBA00003416"/>
    </source>
</evidence>
<evidence type="ECO:0000313" key="6">
    <source>
        <dbReference type="Proteomes" id="UP000002484"/>
    </source>
</evidence>
<dbReference type="AlphaFoldDB" id="E3ITM1"/>
<keyword evidence="4" id="KW-0233">DNA recombination</keyword>
<reference evidence="5 6" key="1">
    <citation type="submission" date="2010-10" db="EMBL/GenBank/DDBJ databases">
        <title>Complete sequence of Frankia sp. EuI1c.</title>
        <authorList>
            <consortium name="US DOE Joint Genome Institute"/>
            <person name="Lucas S."/>
            <person name="Copeland A."/>
            <person name="Lapidus A."/>
            <person name="Cheng J.-F."/>
            <person name="Bruce D."/>
            <person name="Goodwin L."/>
            <person name="Pitluck S."/>
            <person name="Chertkov O."/>
            <person name="Detter J.C."/>
            <person name="Han C."/>
            <person name="Tapia R."/>
            <person name="Land M."/>
            <person name="Hauser L."/>
            <person name="Jeffries C."/>
            <person name="Kyrpides N."/>
            <person name="Ivanova N."/>
            <person name="Mikhailova N."/>
            <person name="Beauchemin N."/>
            <person name="Sen A."/>
            <person name="Sur S.A."/>
            <person name="Gtari M."/>
            <person name="Wall L."/>
            <person name="Tisa L."/>
            <person name="Woyke T."/>
        </authorList>
    </citation>
    <scope>NUCLEOTIDE SEQUENCE [LARGE SCALE GENOMIC DNA]</scope>
    <source>
        <strain evidence="6">DSM 45817 / CECT 9037 / EuI1c</strain>
    </source>
</reference>
<comment type="function">
    <text evidence="1">Involved in DNA recombination.</text>
</comment>
<dbReference type="STRING" id="298654.FraEuI1c_0700"/>
<gene>
    <name evidence="5" type="ordered locus">FraEuI1c_0700</name>
</gene>
<dbReference type="HOGENOM" id="CLU_024057_1_1_11"/>
<dbReference type="EMBL" id="CP002299">
    <property type="protein sequence ID" value="ADP78778.1"/>
    <property type="molecule type" value="Genomic_DNA"/>
</dbReference>
<dbReference type="InterPro" id="IPR003798">
    <property type="entry name" value="DNA_recombination_RmuC"/>
</dbReference>
<dbReference type="KEGG" id="fri:FraEuI1c_0700"/>
<dbReference type="PANTHER" id="PTHR30563:SF0">
    <property type="entry name" value="DNA RECOMBINATION PROTEIN RMUC"/>
    <property type="match status" value="1"/>
</dbReference>
<protein>
    <recommendedName>
        <fullName evidence="7">RmuC-domain protein</fullName>
    </recommendedName>
</protein>
<accession>E3ITM1</accession>
<name>E3ITM1_PSEI1</name>
<evidence type="ECO:0000256" key="4">
    <source>
        <dbReference type="ARBA" id="ARBA00023172"/>
    </source>
</evidence>
<evidence type="ECO:0008006" key="7">
    <source>
        <dbReference type="Google" id="ProtNLM"/>
    </source>
</evidence>
<comment type="similarity">
    <text evidence="2">Belongs to the RmuC family.</text>
</comment>
<keyword evidence="6" id="KW-1185">Reference proteome</keyword>
<dbReference type="PANTHER" id="PTHR30563">
    <property type="entry name" value="DNA RECOMBINATION PROTEIN RMUC"/>
    <property type="match status" value="1"/>
</dbReference>
<evidence type="ECO:0000256" key="3">
    <source>
        <dbReference type="ARBA" id="ARBA00023054"/>
    </source>
</evidence>
<dbReference type="InParanoid" id="E3ITM1"/>
<dbReference type="Proteomes" id="UP000002484">
    <property type="component" value="Chromosome"/>
</dbReference>
<dbReference type="eggNOG" id="COG1322">
    <property type="taxonomic scope" value="Bacteria"/>
</dbReference>
<proteinExistence type="inferred from homology"/>
<dbReference type="Pfam" id="PF02646">
    <property type="entry name" value="RmuC"/>
    <property type="match status" value="1"/>
</dbReference>
<dbReference type="GO" id="GO:0006310">
    <property type="term" value="P:DNA recombination"/>
    <property type="evidence" value="ECO:0007669"/>
    <property type="project" value="UniProtKB-KW"/>
</dbReference>
<sequence length="471" mass="50652">MLLALLCLALGAAGGYLVGRQAARQQATADVAGMRTALEYERRSATERVELVEHSQRRLTETFEALSARALEGASRQFLQLASARFDEAGTRAQGDLEARRAAVESLVAPLRDTLTKMEDRLRELETARTEAYATLVEQVRSVREASDGLRTQTAQLVTALRKPQARGAWGELQLRRVVEVAGMLNRCDFTEQLTMTGDGAEATQRPDLVVHLVGGRSIVVDSKVPLSAFLEAAESTDEAVRAERIAAHARHVRTHVDQLSSKAYWRRLDSPEFVVLFIPAEAFLAPALDHDAGLLEYAAGRNVVIATPTTLIALLRTVAYAWTQEALTTRAKEVYDLGKELYNRLGTLGEHVDRLGTSLGRAVESYNATVGSLESRVLVQARRLAAMEFVEDELASPRPVELGVRPVTAPELRLDAEVGPAVGIVLDATGSPAAARASEPAMVGLVSSVPAATVPGGADTVGADSTSRSA</sequence>
<evidence type="ECO:0000256" key="2">
    <source>
        <dbReference type="ARBA" id="ARBA00009840"/>
    </source>
</evidence>
<organism evidence="5 6">
    <name type="scientific">Pseudofrankia inefficax (strain DSM 45817 / CECT 9037 / DDB 130130 / EuI1c)</name>
    <name type="common">Frankia inefficax</name>
    <dbReference type="NCBI Taxonomy" id="298654"/>
    <lineage>
        <taxon>Bacteria</taxon>
        <taxon>Bacillati</taxon>
        <taxon>Actinomycetota</taxon>
        <taxon>Actinomycetes</taxon>
        <taxon>Frankiales</taxon>
        <taxon>Frankiaceae</taxon>
        <taxon>Pseudofrankia</taxon>
    </lineage>
</organism>
<evidence type="ECO:0000313" key="5">
    <source>
        <dbReference type="EMBL" id="ADP78778.1"/>
    </source>
</evidence>